<dbReference type="eggNOG" id="COG3385">
    <property type="taxonomic scope" value="Bacteria"/>
</dbReference>
<dbReference type="KEGG" id="mgm:Mmc1_1563"/>
<dbReference type="InterPro" id="IPR012337">
    <property type="entry name" value="RNaseH-like_sf"/>
</dbReference>
<proteinExistence type="predicted"/>
<sequence>MNQHNREQATVPTPMIDEIKTQSFGVFGVDNAIVDFLQEIGFQAIFNRRGWSKRTGKDLPTLIMLLILHPLLKVPSIHLFCRDHFLSVFAVGKDTFYRLLQRQFPWRNAHWALIKKLLPQWRTLDLGPGYLVADTTVKEKRGDRIEGVCWHHDHNTGRSVAGFEAAHLVWVNKQGTLPLDAALRFSKRPLISNLLHILSYRFDCRSHLGRRYREAAKMSKLDQTVDMVARAIQAGIPAQYFLADAWYSSVKFVKKILDLGVVPLIRWKRNNTKFLFQGERLTSAELYTRFAKGKIRKAKGSKRFKGTFLDAEHPEIGLIRLFFVRLIDPKTGSKEWAVFLTTDRSMGLSNMIEHYANRWGIEVFYKESKQHLGFLNESVRSFEAVIACLHLAAMRHAVLSSMVAIKGSQRDQLAHNLAALTYARKLWHTFRAIFNDALGRTSILENHQKNEVIELFEQEVEAWLSKALMLDPLGSQRQILAETNCET</sequence>
<dbReference type="SUPFAM" id="SSF53098">
    <property type="entry name" value="Ribonuclease H-like"/>
    <property type="match status" value="1"/>
</dbReference>
<dbReference type="Proteomes" id="UP000002586">
    <property type="component" value="Chromosome"/>
</dbReference>
<dbReference type="KEGG" id="mgm:Mmc1_2724"/>
<reference evidence="11" key="2">
    <citation type="journal article" date="2009" name="Appl. Environ. Microbiol.">
        <title>Complete genome sequence of the chemolithoautotrophic marine magnetotactic coccus strain MC-1.</title>
        <authorList>
            <person name="Schubbe S."/>
            <person name="Williams T.J."/>
            <person name="Xie G."/>
            <person name="Kiss H.E."/>
            <person name="Brettin T.S."/>
            <person name="Martinez D."/>
            <person name="Ross C.A."/>
            <person name="Schuler D."/>
            <person name="Cox B.L."/>
            <person name="Nealson K.H."/>
            <person name="Bazylinski D.A."/>
        </authorList>
    </citation>
    <scope>NUCLEOTIDE SEQUENCE [LARGE SCALE GENOMIC DNA]</scope>
    <source>
        <strain evidence="11">ATCC BAA-1437 / JCM 17883 / MC-1</strain>
    </source>
</reference>
<evidence type="ECO:0000313" key="7">
    <source>
        <dbReference type="EMBL" id="ABK44873.1"/>
    </source>
</evidence>
<dbReference type="EMBL" id="CP000471">
    <property type="protein sequence ID" value="ABK44873.1"/>
    <property type="molecule type" value="Genomic_DNA"/>
</dbReference>
<gene>
    <name evidence="2" type="ordered locus">Mmc1_0016</name>
    <name evidence="3" type="ordered locus">Mmc1_0231</name>
    <name evidence="4" type="ordered locus">Mmc1_1384</name>
    <name evidence="5" type="ordered locus">Mmc1_1527</name>
    <name evidence="6" type="ordered locus">Mmc1_1563</name>
    <name evidence="7" type="ordered locus">Mmc1_2373</name>
    <name evidence="8" type="ordered locus">Mmc1_2724</name>
    <name evidence="9" type="ordered locus">Mmc1_3609</name>
    <name evidence="10" type="ordered locus">Mmc1_3610</name>
</gene>
<dbReference type="eggNOG" id="COG5659">
    <property type="taxonomic scope" value="Bacteria"/>
</dbReference>
<dbReference type="STRING" id="156889.Mmc1_0016"/>
<dbReference type="KEGG" id="mgm:Mmc1_1384"/>
<dbReference type="EMBL" id="CP000471">
    <property type="protein sequence ID" value="ABK44072.1"/>
    <property type="molecule type" value="Genomic_DNA"/>
</dbReference>
<name>A0L3K2_MAGMM</name>
<evidence type="ECO:0000313" key="2">
    <source>
        <dbReference type="EMBL" id="ABK42545.1"/>
    </source>
</evidence>
<dbReference type="EMBL" id="CP000471">
    <property type="protein sequence ID" value="ABK46094.1"/>
    <property type="molecule type" value="Genomic_DNA"/>
</dbReference>
<dbReference type="EMBL" id="CP000471">
    <property type="protein sequence ID" value="ABK43895.1"/>
    <property type="molecule type" value="Genomic_DNA"/>
</dbReference>
<dbReference type="KEGG" id="mgm:Mmc1_1527"/>
<dbReference type="EMBL" id="CP000471">
    <property type="protein sequence ID" value="ABK44036.1"/>
    <property type="molecule type" value="Genomic_DNA"/>
</dbReference>
<evidence type="ECO:0000313" key="3">
    <source>
        <dbReference type="EMBL" id="ABK42758.1"/>
    </source>
</evidence>
<dbReference type="KEGG" id="mgm:Mmc1_0016"/>
<evidence type="ECO:0000313" key="6">
    <source>
        <dbReference type="EMBL" id="ABK44072.1"/>
    </source>
</evidence>
<protein>
    <recommendedName>
        <fullName evidence="1">Transposase IS701-like DDE domain-containing protein</fullName>
    </recommendedName>
</protein>
<keyword evidence="11" id="KW-1185">Reference proteome</keyword>
<evidence type="ECO:0000259" key="1">
    <source>
        <dbReference type="Pfam" id="PF13546"/>
    </source>
</evidence>
<dbReference type="KEGG" id="mgm:Mmc1_2373"/>
<dbReference type="KEGG" id="mgm:Mmc1_0231"/>
<evidence type="ECO:0000313" key="11">
    <source>
        <dbReference type="Proteomes" id="UP000002586"/>
    </source>
</evidence>
<dbReference type="RefSeq" id="WP_011711719.1">
    <property type="nucleotide sequence ID" value="NC_008576.1"/>
</dbReference>
<evidence type="ECO:0000313" key="4">
    <source>
        <dbReference type="EMBL" id="ABK43895.1"/>
    </source>
</evidence>
<dbReference type="HOGENOM" id="CLU_668680_0_0_5"/>
<dbReference type="OrthoDB" id="7327264at2"/>
<evidence type="ECO:0000313" key="9">
    <source>
        <dbReference type="EMBL" id="ABK46094.1"/>
    </source>
</evidence>
<dbReference type="AlphaFoldDB" id="A0L3K2"/>
<dbReference type="EMBL" id="CP000471">
    <property type="protein sequence ID" value="ABK42758.1"/>
    <property type="molecule type" value="Genomic_DNA"/>
</dbReference>
<evidence type="ECO:0000313" key="5">
    <source>
        <dbReference type="EMBL" id="ABK44036.1"/>
    </source>
</evidence>
<dbReference type="KEGG" id="mgm:Mmc1_3610"/>
<dbReference type="KEGG" id="mgm:Mmc1_3609"/>
<dbReference type="InterPro" id="IPR038721">
    <property type="entry name" value="IS701-like_DDE_dom"/>
</dbReference>
<dbReference type="Pfam" id="PF13546">
    <property type="entry name" value="DDE_5"/>
    <property type="match status" value="1"/>
</dbReference>
<evidence type="ECO:0000313" key="10">
    <source>
        <dbReference type="EMBL" id="ABK46095.1"/>
    </source>
</evidence>
<dbReference type="EMBL" id="CP000471">
    <property type="protein sequence ID" value="ABK42545.1"/>
    <property type="molecule type" value="Genomic_DNA"/>
</dbReference>
<dbReference type="EMBL" id="CP000471">
    <property type="protein sequence ID" value="ABK46095.1"/>
    <property type="molecule type" value="Genomic_DNA"/>
</dbReference>
<evidence type="ECO:0000313" key="8">
    <source>
        <dbReference type="EMBL" id="ABK45217.1"/>
    </source>
</evidence>
<feature type="domain" description="Transposase IS701-like DDE" evidence="1">
    <location>
        <begin position="93"/>
        <end position="281"/>
    </location>
</feature>
<dbReference type="EMBL" id="CP000471">
    <property type="protein sequence ID" value="ABK45217.1"/>
    <property type="molecule type" value="Genomic_DNA"/>
</dbReference>
<reference evidence="2 11" key="3">
    <citation type="journal article" date="2012" name="Int. J. Syst. Evol. Microbiol.">
        <title>Magnetococcus marinus gen. nov., sp. nov., a marine, magnetotactic bacterium that represents a novel lineage (Magnetococcaceae fam. nov.; Magnetococcales ord. nov.) at the base of the Alphaproteobacteria.</title>
        <authorList>
            <person name="Bazylinski D.A."/>
            <person name="Williams T.J."/>
            <person name="Lefevre C.T."/>
            <person name="Berg R.J."/>
            <person name="Zhang C.L."/>
            <person name="Bowser S.S."/>
            <person name="Dean A.J."/>
            <person name="Beveridge T.J."/>
        </authorList>
    </citation>
    <scope>NUCLEOTIDE SEQUENCE [LARGE SCALE GENOMIC DNA]</scope>
    <source>
        <strain evidence="11">ATCC BAA-1437 / JCM 17883 / MC-1</strain>
        <strain evidence="2">MC-1</strain>
    </source>
</reference>
<reference evidence="2" key="1">
    <citation type="submission" date="2006-09" db="EMBL/GenBank/DDBJ databases">
        <title>Complete sequence of Magnetococcus sp. MC-1.</title>
        <authorList>
            <consortium name="US DOE Joint Genome Institute"/>
            <person name="Copeland A."/>
            <person name="Lucas S."/>
            <person name="Lapidus A."/>
            <person name="Barry K."/>
            <person name="Detter J.C."/>
            <person name="Glavina del Rio T."/>
            <person name="Hammon N."/>
            <person name="Israni S."/>
            <person name="Dalin E."/>
            <person name="Tice H."/>
            <person name="Pitluck S."/>
            <person name="Kiss H."/>
            <person name="Goodwin L.A."/>
            <person name="Brettin T."/>
            <person name="Bruce D."/>
            <person name="Han C."/>
            <person name="Tapia R."/>
            <person name="Gilna P."/>
            <person name="Schmutz J."/>
            <person name="Larimer F."/>
            <person name="Land M."/>
            <person name="Hauser L."/>
            <person name="Kyrpides N."/>
            <person name="Mikhailova N."/>
            <person name="Richardson P."/>
        </authorList>
    </citation>
    <scope>NUCLEOTIDE SEQUENCE [LARGE SCALE GENOMIC DNA]</scope>
    <source>
        <strain evidence="2">MC-1</strain>
    </source>
</reference>
<accession>A0L3K2</accession>
<organism evidence="2 11">
    <name type="scientific">Magnetococcus marinus (strain ATCC BAA-1437 / JCM 17883 / MC-1)</name>
    <dbReference type="NCBI Taxonomy" id="156889"/>
    <lineage>
        <taxon>Bacteria</taxon>
        <taxon>Pseudomonadati</taxon>
        <taxon>Pseudomonadota</taxon>
        <taxon>Magnetococcia</taxon>
        <taxon>Magnetococcales</taxon>
        <taxon>Magnetococcaceae</taxon>
        <taxon>Magnetococcus</taxon>
    </lineage>
</organism>